<evidence type="ECO:0000256" key="2">
    <source>
        <dbReference type="ARBA" id="ARBA00010961"/>
    </source>
</evidence>
<sequence length="93" mass="10358">MHKKAVDHILQAELDAYLDNVNYERTTTENYRNGHNKKTVKSSFGEAEIVVPGDRQGNFDAVLVPKGHNIIDGLEKIIITCYAKGMGVDDIRG</sequence>
<evidence type="ECO:0000256" key="6">
    <source>
        <dbReference type="RuleBase" id="RU365089"/>
    </source>
</evidence>
<feature type="non-terminal residue" evidence="7">
    <location>
        <position position="1"/>
    </location>
</feature>
<protein>
    <recommendedName>
        <fullName evidence="6">Mutator family transposase</fullName>
    </recommendedName>
</protein>
<reference evidence="7" key="2">
    <citation type="submission" date="2021-04" db="EMBL/GenBank/DDBJ databases">
        <authorList>
            <person name="Gilroy R."/>
        </authorList>
    </citation>
    <scope>NUCLEOTIDE SEQUENCE</scope>
    <source>
        <strain evidence="7">1719</strain>
    </source>
</reference>
<keyword evidence="5 6" id="KW-0233">DNA recombination</keyword>
<keyword evidence="6" id="KW-0814">Transposable element</keyword>
<dbReference type="Pfam" id="PF00872">
    <property type="entry name" value="Transposase_mut"/>
    <property type="match status" value="1"/>
</dbReference>
<evidence type="ECO:0000256" key="4">
    <source>
        <dbReference type="ARBA" id="ARBA00023125"/>
    </source>
</evidence>
<evidence type="ECO:0000256" key="1">
    <source>
        <dbReference type="ARBA" id="ARBA00002190"/>
    </source>
</evidence>
<dbReference type="EMBL" id="DXEZ01000232">
    <property type="protein sequence ID" value="HIX55062.1"/>
    <property type="molecule type" value="Genomic_DNA"/>
</dbReference>
<dbReference type="Proteomes" id="UP000824156">
    <property type="component" value="Unassembled WGS sequence"/>
</dbReference>
<dbReference type="AlphaFoldDB" id="A0A9D1W9Y6"/>
<dbReference type="GO" id="GO:0006313">
    <property type="term" value="P:DNA transposition"/>
    <property type="evidence" value="ECO:0007669"/>
    <property type="project" value="UniProtKB-UniRule"/>
</dbReference>
<keyword evidence="3 6" id="KW-0815">Transposition</keyword>
<gene>
    <name evidence="7" type="ORF">H9853_08550</name>
</gene>
<dbReference type="PANTHER" id="PTHR33217">
    <property type="entry name" value="TRANSPOSASE FOR INSERTION SEQUENCE ELEMENT IS1081"/>
    <property type="match status" value="1"/>
</dbReference>
<proteinExistence type="inferred from homology"/>
<dbReference type="GO" id="GO:0004803">
    <property type="term" value="F:transposase activity"/>
    <property type="evidence" value="ECO:0007669"/>
    <property type="project" value="UniProtKB-UniRule"/>
</dbReference>
<evidence type="ECO:0000256" key="3">
    <source>
        <dbReference type="ARBA" id="ARBA00022578"/>
    </source>
</evidence>
<evidence type="ECO:0000313" key="8">
    <source>
        <dbReference type="Proteomes" id="UP000824156"/>
    </source>
</evidence>
<keyword evidence="4 6" id="KW-0238">DNA-binding</keyword>
<evidence type="ECO:0000313" key="7">
    <source>
        <dbReference type="EMBL" id="HIX55062.1"/>
    </source>
</evidence>
<organism evidence="7 8">
    <name type="scientific">Candidatus Sphingobacterium stercoripullorum</name>
    <dbReference type="NCBI Taxonomy" id="2838759"/>
    <lineage>
        <taxon>Bacteria</taxon>
        <taxon>Pseudomonadati</taxon>
        <taxon>Bacteroidota</taxon>
        <taxon>Sphingobacteriia</taxon>
        <taxon>Sphingobacteriales</taxon>
        <taxon>Sphingobacteriaceae</taxon>
        <taxon>Sphingobacterium</taxon>
    </lineage>
</organism>
<dbReference type="InterPro" id="IPR001207">
    <property type="entry name" value="Transposase_mutator"/>
</dbReference>
<dbReference type="PANTHER" id="PTHR33217:SF5">
    <property type="entry name" value="MUTATOR FAMILY TRANSPOSASE"/>
    <property type="match status" value="1"/>
</dbReference>
<evidence type="ECO:0000256" key="5">
    <source>
        <dbReference type="ARBA" id="ARBA00023172"/>
    </source>
</evidence>
<accession>A0A9D1W9Y6</accession>
<comment type="function">
    <text evidence="1 6">Required for the transposition of the insertion element.</text>
</comment>
<dbReference type="GO" id="GO:0003677">
    <property type="term" value="F:DNA binding"/>
    <property type="evidence" value="ECO:0007669"/>
    <property type="project" value="UniProtKB-UniRule"/>
</dbReference>
<comment type="caution">
    <text evidence="7">The sequence shown here is derived from an EMBL/GenBank/DDBJ whole genome shotgun (WGS) entry which is preliminary data.</text>
</comment>
<comment type="similarity">
    <text evidence="2 6">Belongs to the transposase mutator family.</text>
</comment>
<name>A0A9D1W9Y6_9SPHI</name>
<reference evidence="7" key="1">
    <citation type="journal article" date="2021" name="PeerJ">
        <title>Extensive microbial diversity within the chicken gut microbiome revealed by metagenomics and culture.</title>
        <authorList>
            <person name="Gilroy R."/>
            <person name="Ravi A."/>
            <person name="Getino M."/>
            <person name="Pursley I."/>
            <person name="Horton D.L."/>
            <person name="Alikhan N.F."/>
            <person name="Baker D."/>
            <person name="Gharbi K."/>
            <person name="Hall N."/>
            <person name="Watson M."/>
            <person name="Adriaenssens E.M."/>
            <person name="Foster-Nyarko E."/>
            <person name="Jarju S."/>
            <person name="Secka A."/>
            <person name="Antonio M."/>
            <person name="Oren A."/>
            <person name="Chaudhuri R.R."/>
            <person name="La Ragione R."/>
            <person name="Hildebrand F."/>
            <person name="Pallen M.J."/>
        </authorList>
    </citation>
    <scope>NUCLEOTIDE SEQUENCE</scope>
    <source>
        <strain evidence="7">1719</strain>
    </source>
</reference>